<feature type="cross-link" description="Glycyl lysine isopeptide (Lys-Gly) (interchain with G-Cter in SUMO2)" evidence="9">
    <location>
        <position position="172"/>
    </location>
</feature>
<reference evidence="12" key="1">
    <citation type="submission" date="2021-01" db="EMBL/GenBank/DDBJ databases">
        <authorList>
            <person name="Corre E."/>
            <person name="Pelletier E."/>
            <person name="Niang G."/>
            <person name="Scheremetjew M."/>
            <person name="Finn R."/>
            <person name="Kale V."/>
            <person name="Holt S."/>
            <person name="Cochrane G."/>
            <person name="Meng A."/>
            <person name="Brown T."/>
            <person name="Cohen L."/>
        </authorList>
    </citation>
    <scope>NUCLEOTIDE SEQUENCE</scope>
    <source>
        <strain evidence="12">CCMP3105</strain>
    </source>
</reference>
<dbReference type="InterPro" id="IPR011009">
    <property type="entry name" value="Kinase-like_dom_sf"/>
</dbReference>
<evidence type="ECO:0000313" key="12">
    <source>
        <dbReference type="EMBL" id="CAE4572524.1"/>
    </source>
</evidence>
<evidence type="ECO:0000259" key="11">
    <source>
        <dbReference type="PROSITE" id="PS50011"/>
    </source>
</evidence>
<protein>
    <recommendedName>
        <fullName evidence="11">Protein kinase domain-containing protein</fullName>
    </recommendedName>
</protein>
<dbReference type="InterPro" id="IPR030616">
    <property type="entry name" value="Aur-like"/>
</dbReference>
<feature type="active site" description="Proton acceptor" evidence="7">
    <location>
        <position position="170"/>
    </location>
</feature>
<dbReference type="GO" id="GO:0005524">
    <property type="term" value="F:ATP binding"/>
    <property type="evidence" value="ECO:0007669"/>
    <property type="project" value="UniProtKB-KW"/>
</dbReference>
<feature type="compositionally biased region" description="Basic and acidic residues" evidence="10">
    <location>
        <begin position="1"/>
        <end position="14"/>
    </location>
</feature>
<dbReference type="InterPro" id="IPR008271">
    <property type="entry name" value="Ser/Thr_kinase_AS"/>
</dbReference>
<organism evidence="12">
    <name type="scientific">Alexandrium monilatum</name>
    <dbReference type="NCBI Taxonomy" id="311494"/>
    <lineage>
        <taxon>Eukaryota</taxon>
        <taxon>Sar</taxon>
        <taxon>Alveolata</taxon>
        <taxon>Dinophyceae</taxon>
        <taxon>Gonyaulacales</taxon>
        <taxon>Pyrocystaceae</taxon>
        <taxon>Alexandrium</taxon>
    </lineage>
</organism>
<feature type="compositionally biased region" description="Pro residues" evidence="10">
    <location>
        <begin position="754"/>
        <end position="772"/>
    </location>
</feature>
<dbReference type="EMBL" id="HBNR01018350">
    <property type="protein sequence ID" value="CAE4572524.1"/>
    <property type="molecule type" value="Transcribed_RNA"/>
</dbReference>
<dbReference type="FunFam" id="1.10.510.10:FF:000571">
    <property type="entry name" value="Maternal embryonic leucine zipper kinase"/>
    <property type="match status" value="1"/>
</dbReference>
<evidence type="ECO:0000256" key="10">
    <source>
        <dbReference type="SAM" id="MobiDB-lite"/>
    </source>
</evidence>
<keyword evidence="2" id="KW-0723">Serine/threonine-protein kinase</keyword>
<dbReference type="SMART" id="SM00220">
    <property type="entry name" value="S_TKc"/>
    <property type="match status" value="1"/>
</dbReference>
<name>A0A7S4Q501_9DINO</name>
<comment type="subunit">
    <text evidence="1">Monomer.</text>
</comment>
<feature type="compositionally biased region" description="Pro residues" evidence="10">
    <location>
        <begin position="674"/>
        <end position="688"/>
    </location>
</feature>
<evidence type="ECO:0000256" key="2">
    <source>
        <dbReference type="ARBA" id="ARBA00022527"/>
    </source>
</evidence>
<dbReference type="Gene3D" id="1.10.510.10">
    <property type="entry name" value="Transferase(Phosphotransferase) domain 1"/>
    <property type="match status" value="1"/>
</dbReference>
<dbReference type="SUPFAM" id="SSF56112">
    <property type="entry name" value="Protein kinase-like (PK-like)"/>
    <property type="match status" value="1"/>
</dbReference>
<feature type="domain" description="Protein kinase" evidence="11">
    <location>
        <begin position="45"/>
        <end position="302"/>
    </location>
</feature>
<evidence type="ECO:0000256" key="6">
    <source>
        <dbReference type="ARBA" id="ARBA00022840"/>
    </source>
</evidence>
<evidence type="ECO:0000256" key="1">
    <source>
        <dbReference type="ARBA" id="ARBA00011245"/>
    </source>
</evidence>
<gene>
    <name evidence="12" type="ORF">AMON00008_LOCUS12143</name>
</gene>
<feature type="binding site" evidence="8">
    <location>
        <position position="188"/>
    </location>
    <ligand>
        <name>ATP</name>
        <dbReference type="ChEBI" id="CHEBI:30616"/>
    </ligand>
</feature>
<keyword evidence="4 8" id="KW-0547">Nucleotide-binding</keyword>
<dbReference type="InterPro" id="IPR000719">
    <property type="entry name" value="Prot_kinase_dom"/>
</dbReference>
<feature type="region of interest" description="Disordered" evidence="10">
    <location>
        <begin position="308"/>
        <end position="330"/>
    </location>
</feature>
<dbReference type="AlphaFoldDB" id="A0A7S4Q501"/>
<evidence type="ECO:0000256" key="5">
    <source>
        <dbReference type="ARBA" id="ARBA00022777"/>
    </source>
</evidence>
<keyword evidence="6 8" id="KW-0067">ATP-binding</keyword>
<feature type="compositionally biased region" description="Pro residues" evidence="10">
    <location>
        <begin position="522"/>
        <end position="540"/>
    </location>
</feature>
<dbReference type="PANTHER" id="PTHR24350">
    <property type="entry name" value="SERINE/THREONINE-PROTEIN KINASE IAL-RELATED"/>
    <property type="match status" value="1"/>
</dbReference>
<keyword evidence="3" id="KW-0808">Transferase</keyword>
<dbReference type="FunFam" id="3.30.200.20:FF:000042">
    <property type="entry name" value="Aurora kinase A"/>
    <property type="match status" value="1"/>
</dbReference>
<feature type="region of interest" description="Disordered" evidence="10">
    <location>
        <begin position="574"/>
        <end position="829"/>
    </location>
</feature>
<evidence type="ECO:0000256" key="8">
    <source>
        <dbReference type="PIRSR" id="PIRSR630616-2"/>
    </source>
</evidence>
<dbReference type="Pfam" id="PF00069">
    <property type="entry name" value="Pkinase"/>
    <property type="match status" value="1"/>
</dbReference>
<evidence type="ECO:0000256" key="9">
    <source>
        <dbReference type="PIRSR" id="PIRSR630616-3"/>
    </source>
</evidence>
<evidence type="ECO:0000256" key="7">
    <source>
        <dbReference type="PIRSR" id="PIRSR630616-1"/>
    </source>
</evidence>
<feature type="compositionally biased region" description="Pro residues" evidence="10">
    <location>
        <begin position="640"/>
        <end position="655"/>
    </location>
</feature>
<dbReference type="GO" id="GO:0004674">
    <property type="term" value="F:protein serine/threonine kinase activity"/>
    <property type="evidence" value="ECO:0007669"/>
    <property type="project" value="UniProtKB-KW"/>
</dbReference>
<evidence type="ECO:0000256" key="3">
    <source>
        <dbReference type="ARBA" id="ARBA00022679"/>
    </source>
</evidence>
<sequence length="829" mass="84479">MAWAEGLKRAREDGPPAAGKEACVRGSLTRMPSRLPPSLECRFELVEGSDLGEGSVAVVRRVRDRRDGQPLAMKVMEKHPLVIRNMVKQVHREVRLQKQMRHPNILRLFDFLEDDTHIYMLLELAGCGGLLGLMQRHPHKRMPEPAAGWLYGQITDGVSYLHSKGCIHRDLKPDNILLGDGYCPKVCDFGWCADLGEGHGLRRTTCGTLDYMAPEVLLNEGHGLPVDLWALGILLYELLSGHTPFICMVSRSSEEFVEKVTKVEYPFPPWFSNEACHLVHCLLQRQPAHRWLSQQVLGHPWIARHFGAPKQAGRTPRVEPSPTHSREDLSIGGVQDAPALQLGQPAVAPPCPPSQVLQANTRPAAPQPALVPVTPGSVTESAPALPLAALPPQATASLGPPLSGIAKSLSRPELLGASQPRTFDPGCALPGRTGGHFPGPQGVAPPTTTRQQSPLGDAQGHRRAAPVSGGARPGAAPPGGSQAMQPPAQRAPGPARGMAVPRGTSPPAARGPAPGGAHGVGPPGPGPGPDPGPGPGPGPGPRHGRGTGNAHPAMVGGSMPLGMPYGQLGSPFALHGGSLPSSPATGIAPPGGQPGGTAPGIVPTGPQLGNNAPGSPVRAQALRGPQHGPPGPAPVGIAPPRSPRQMAPPPGPPAMQAPGPQAALGSTALGPVSMAPPPPVSGSFPRPPQGSAAATAAPVLGGPGAPWLRDQTPAALRPTQEPRVGGGRAHGLQVSLPAPAGAKPRPPHSGPGGHGPPPAGAPAPPALVPPPSALGNGTPLPPFPGHAPAAASPRALFGRGSAAASAAGCALSPATAAAPPQPVQPVAAA</sequence>
<keyword evidence="5" id="KW-0418">Kinase</keyword>
<accession>A0A7S4Q501</accession>
<feature type="binding site" evidence="8">
    <location>
        <begin position="123"/>
        <end position="125"/>
    </location>
    <ligand>
        <name>ATP</name>
        <dbReference type="ChEBI" id="CHEBI:30616"/>
    </ligand>
</feature>
<evidence type="ECO:0000256" key="4">
    <source>
        <dbReference type="ARBA" id="ARBA00022741"/>
    </source>
</evidence>
<feature type="region of interest" description="Disordered" evidence="10">
    <location>
        <begin position="1"/>
        <end position="22"/>
    </location>
</feature>
<dbReference type="PROSITE" id="PS00108">
    <property type="entry name" value="PROTEIN_KINASE_ST"/>
    <property type="match status" value="1"/>
</dbReference>
<proteinExistence type="predicted"/>
<feature type="binding site" evidence="8">
    <location>
        <position position="74"/>
    </location>
    <ligand>
        <name>ATP</name>
        <dbReference type="ChEBI" id="CHEBI:30616"/>
    </ligand>
</feature>
<dbReference type="PROSITE" id="PS50011">
    <property type="entry name" value="PROTEIN_KINASE_DOM"/>
    <property type="match status" value="1"/>
</dbReference>
<feature type="region of interest" description="Disordered" evidence="10">
    <location>
        <begin position="416"/>
        <end position="558"/>
    </location>
</feature>
<feature type="compositionally biased region" description="Low complexity" evidence="10">
    <location>
        <begin position="465"/>
        <end position="512"/>
    </location>
</feature>
<feature type="compositionally biased region" description="Low complexity" evidence="10">
    <location>
        <begin position="802"/>
        <end position="829"/>
    </location>
</feature>